<protein>
    <recommendedName>
        <fullName evidence="2">Integrase catalytic domain-containing protein</fullName>
    </recommendedName>
</protein>
<accession>A0A9Q3H2T2</accession>
<evidence type="ECO:0000256" key="1">
    <source>
        <dbReference type="ARBA" id="ARBA00022884"/>
    </source>
</evidence>
<dbReference type="Gene3D" id="3.30.420.10">
    <property type="entry name" value="Ribonuclease H-like superfamily/Ribonuclease H"/>
    <property type="match status" value="1"/>
</dbReference>
<keyword evidence="4" id="KW-1185">Reference proteome</keyword>
<dbReference type="PANTHER" id="PTHR37984">
    <property type="entry name" value="PROTEIN CBG26694"/>
    <property type="match status" value="1"/>
</dbReference>
<dbReference type="Proteomes" id="UP000765509">
    <property type="component" value="Unassembled WGS sequence"/>
</dbReference>
<dbReference type="GO" id="GO:0015074">
    <property type="term" value="P:DNA integration"/>
    <property type="evidence" value="ECO:0007669"/>
    <property type="project" value="InterPro"/>
</dbReference>
<proteinExistence type="predicted"/>
<dbReference type="AlphaFoldDB" id="A0A9Q3H2T2"/>
<gene>
    <name evidence="3" type="ORF">O181_027045</name>
</gene>
<reference evidence="3" key="1">
    <citation type="submission" date="2021-03" db="EMBL/GenBank/DDBJ databases">
        <title>Draft genome sequence of rust myrtle Austropuccinia psidii MF-1, a brazilian biotype.</title>
        <authorList>
            <person name="Quecine M.C."/>
            <person name="Pachon D.M.R."/>
            <person name="Bonatelli M.L."/>
            <person name="Correr F.H."/>
            <person name="Franceschini L.M."/>
            <person name="Leite T.F."/>
            <person name="Margarido G.R.A."/>
            <person name="Almeida C.A."/>
            <person name="Ferrarezi J.A."/>
            <person name="Labate C.A."/>
        </authorList>
    </citation>
    <scope>NUCLEOTIDE SEQUENCE</scope>
    <source>
        <strain evidence="3">MF-1</strain>
    </source>
</reference>
<evidence type="ECO:0000313" key="4">
    <source>
        <dbReference type="Proteomes" id="UP000765509"/>
    </source>
</evidence>
<keyword evidence="1" id="KW-0694">RNA-binding</keyword>
<feature type="domain" description="Integrase catalytic" evidence="2">
    <location>
        <begin position="32"/>
        <end position="162"/>
    </location>
</feature>
<sequence>MWQKDVEEYCKTCDRCQNANKPTGKRIGNMIKIQEPRKHWEIVHIYWVTGQPSGVDRSFNECPVIVDRFRKTPIFLPCHNDHTARDTALPICNIVISRTGILTNIISERDPKLTSALWTNIHQLFASKLSFSTVYHPQIDGQSEIMIQNLKDMIRIFCAYGL</sequence>
<dbReference type="InterPro" id="IPR036397">
    <property type="entry name" value="RNaseH_sf"/>
</dbReference>
<dbReference type="GO" id="GO:0005634">
    <property type="term" value="C:nucleus"/>
    <property type="evidence" value="ECO:0007669"/>
    <property type="project" value="UniProtKB-ARBA"/>
</dbReference>
<dbReference type="SUPFAM" id="SSF53098">
    <property type="entry name" value="Ribonuclease H-like"/>
    <property type="match status" value="1"/>
</dbReference>
<dbReference type="PANTHER" id="PTHR37984:SF5">
    <property type="entry name" value="PROTEIN NYNRIN-LIKE"/>
    <property type="match status" value="1"/>
</dbReference>
<dbReference type="EMBL" id="AVOT02009080">
    <property type="protein sequence ID" value="MBW0487330.1"/>
    <property type="molecule type" value="Genomic_DNA"/>
</dbReference>
<evidence type="ECO:0000259" key="2">
    <source>
        <dbReference type="PROSITE" id="PS50994"/>
    </source>
</evidence>
<dbReference type="GO" id="GO:0003723">
    <property type="term" value="F:RNA binding"/>
    <property type="evidence" value="ECO:0007669"/>
    <property type="project" value="UniProtKB-KW"/>
</dbReference>
<evidence type="ECO:0000313" key="3">
    <source>
        <dbReference type="EMBL" id="MBW0487330.1"/>
    </source>
</evidence>
<name>A0A9Q3H2T2_9BASI</name>
<comment type="caution">
    <text evidence="3">The sequence shown here is derived from an EMBL/GenBank/DDBJ whole genome shotgun (WGS) entry which is preliminary data.</text>
</comment>
<dbReference type="InterPro" id="IPR012337">
    <property type="entry name" value="RNaseH-like_sf"/>
</dbReference>
<dbReference type="PROSITE" id="PS50994">
    <property type="entry name" value="INTEGRASE"/>
    <property type="match status" value="1"/>
</dbReference>
<dbReference type="InterPro" id="IPR050951">
    <property type="entry name" value="Retrovirus_Pol_polyprotein"/>
</dbReference>
<dbReference type="InterPro" id="IPR001584">
    <property type="entry name" value="Integrase_cat-core"/>
</dbReference>
<organism evidence="3 4">
    <name type="scientific">Austropuccinia psidii MF-1</name>
    <dbReference type="NCBI Taxonomy" id="1389203"/>
    <lineage>
        <taxon>Eukaryota</taxon>
        <taxon>Fungi</taxon>
        <taxon>Dikarya</taxon>
        <taxon>Basidiomycota</taxon>
        <taxon>Pucciniomycotina</taxon>
        <taxon>Pucciniomycetes</taxon>
        <taxon>Pucciniales</taxon>
        <taxon>Sphaerophragmiaceae</taxon>
        <taxon>Austropuccinia</taxon>
    </lineage>
</organism>
<dbReference type="OrthoDB" id="10267344at2759"/>